<organism evidence="1 2">
    <name type="scientific">Kribbella amoyensis</name>
    <dbReference type="NCBI Taxonomy" id="996641"/>
    <lineage>
        <taxon>Bacteria</taxon>
        <taxon>Bacillati</taxon>
        <taxon>Actinomycetota</taxon>
        <taxon>Actinomycetes</taxon>
        <taxon>Propionibacteriales</taxon>
        <taxon>Kribbellaceae</taxon>
        <taxon>Kribbella</taxon>
    </lineage>
</organism>
<proteinExistence type="predicted"/>
<evidence type="ECO:0000313" key="2">
    <source>
        <dbReference type="Proteomes" id="UP000318380"/>
    </source>
</evidence>
<dbReference type="Pfam" id="PF13376">
    <property type="entry name" value="OmdA"/>
    <property type="match status" value="1"/>
</dbReference>
<reference evidence="1 2" key="1">
    <citation type="submission" date="2019-06" db="EMBL/GenBank/DDBJ databases">
        <title>Sequencing the genomes of 1000 actinobacteria strains.</title>
        <authorList>
            <person name="Klenk H.-P."/>
        </authorList>
    </citation>
    <scope>NUCLEOTIDE SEQUENCE [LARGE SCALE GENOMIC DNA]</scope>
    <source>
        <strain evidence="1 2">DSM 24683</strain>
    </source>
</reference>
<dbReference type="AlphaFoldDB" id="A0A561BJW1"/>
<dbReference type="Proteomes" id="UP000318380">
    <property type="component" value="Unassembled WGS sequence"/>
</dbReference>
<evidence type="ECO:0000313" key="1">
    <source>
        <dbReference type="EMBL" id="TWD79178.1"/>
    </source>
</evidence>
<keyword evidence="2" id="KW-1185">Reference proteome</keyword>
<name>A0A561BJW1_9ACTN</name>
<accession>A0A561BJW1</accession>
<gene>
    <name evidence="1" type="ORF">FB561_0233</name>
</gene>
<protein>
    <submittedName>
        <fullName evidence="1">Uncharacterized protein YdeI (YjbR/CyaY-like superfamily)</fullName>
    </submittedName>
</protein>
<dbReference type="EMBL" id="VIVK01000001">
    <property type="protein sequence ID" value="TWD79178.1"/>
    <property type="molecule type" value="Genomic_DNA"/>
</dbReference>
<sequence>MTAMTDEQAVLLGSVAEWREWLAANGGTERALWLVVHRKGAEEPGVDYVAAVEQALCFGWVDSKTVKRDAGTTYQCFTPRNPRSTWSQVNRDRVERLVAAGLMTAPGQAVVDEAKRTGSWDILAEAQNLIVPADLRSELDGTPEAAAHFAAFPKSAKRAILEWIALAKRPETRAARIEQTVTQAAANQRAR</sequence>
<comment type="caution">
    <text evidence="1">The sequence shown here is derived from an EMBL/GenBank/DDBJ whole genome shotgun (WGS) entry which is preliminary data.</text>
</comment>